<dbReference type="EMBL" id="ML735362">
    <property type="protein sequence ID" value="KAE8384609.1"/>
    <property type="molecule type" value="Genomic_DNA"/>
</dbReference>
<proteinExistence type="predicted"/>
<evidence type="ECO:0000313" key="2">
    <source>
        <dbReference type="EMBL" id="KAE8384609.1"/>
    </source>
</evidence>
<organism evidence="2">
    <name type="scientific">Petromyces alliaceus</name>
    <name type="common">Aspergillus alliaceus</name>
    <dbReference type="NCBI Taxonomy" id="209559"/>
    <lineage>
        <taxon>Eukaryota</taxon>
        <taxon>Fungi</taxon>
        <taxon>Dikarya</taxon>
        <taxon>Ascomycota</taxon>
        <taxon>Pezizomycotina</taxon>
        <taxon>Eurotiomycetes</taxon>
        <taxon>Eurotiomycetidae</taxon>
        <taxon>Eurotiales</taxon>
        <taxon>Aspergillaceae</taxon>
        <taxon>Aspergillus</taxon>
        <taxon>Aspergillus subgen. Circumdati</taxon>
    </lineage>
</organism>
<dbReference type="AlphaFoldDB" id="A0A5N7BS72"/>
<evidence type="ECO:0000256" key="1">
    <source>
        <dbReference type="SAM" id="Phobius"/>
    </source>
</evidence>
<gene>
    <name evidence="2" type="ORF">BDV23DRAFT_166456</name>
</gene>
<keyword evidence="1" id="KW-1133">Transmembrane helix</keyword>
<keyword evidence="1" id="KW-0812">Transmembrane</keyword>
<reference evidence="2" key="1">
    <citation type="submission" date="2019-04" db="EMBL/GenBank/DDBJ databases">
        <title>Friends and foes A comparative genomics studyof 23 Aspergillus species from section Flavi.</title>
        <authorList>
            <consortium name="DOE Joint Genome Institute"/>
            <person name="Kjaerbolling I."/>
            <person name="Vesth T."/>
            <person name="Frisvad J.C."/>
            <person name="Nybo J.L."/>
            <person name="Theobald S."/>
            <person name="Kildgaard S."/>
            <person name="Isbrandt T."/>
            <person name="Kuo A."/>
            <person name="Sato A."/>
            <person name="Lyhne E.K."/>
            <person name="Kogle M.E."/>
            <person name="Wiebenga A."/>
            <person name="Kun R.S."/>
            <person name="Lubbers R.J."/>
            <person name="Makela M.R."/>
            <person name="Barry K."/>
            <person name="Chovatia M."/>
            <person name="Clum A."/>
            <person name="Daum C."/>
            <person name="Haridas S."/>
            <person name="He G."/>
            <person name="LaButti K."/>
            <person name="Lipzen A."/>
            <person name="Mondo S."/>
            <person name="Riley R."/>
            <person name="Salamov A."/>
            <person name="Simmons B.A."/>
            <person name="Magnuson J.K."/>
            <person name="Henrissat B."/>
            <person name="Mortensen U.H."/>
            <person name="Larsen T.O."/>
            <person name="Devries R.P."/>
            <person name="Grigoriev I.V."/>
            <person name="Machida M."/>
            <person name="Baker S.E."/>
            <person name="Andersen M.R."/>
        </authorList>
    </citation>
    <scope>NUCLEOTIDE SEQUENCE [LARGE SCALE GENOMIC DNA]</scope>
    <source>
        <strain evidence="2">IBT 14317</strain>
    </source>
</reference>
<protein>
    <submittedName>
        <fullName evidence="2">Uncharacterized protein</fullName>
    </submittedName>
</protein>
<feature type="transmembrane region" description="Helical" evidence="1">
    <location>
        <begin position="12"/>
        <end position="29"/>
    </location>
</feature>
<sequence>MRVFRIPSILKGVFLSIHCLLCCVFVLYGEPILTTKNLMYSGTFLMSHHIA</sequence>
<accession>A0A5N7BS72</accession>
<name>A0A5N7BS72_PETAA</name>
<keyword evidence="1" id="KW-0472">Membrane</keyword>
<dbReference type="Proteomes" id="UP000326877">
    <property type="component" value="Unassembled WGS sequence"/>
</dbReference>